<dbReference type="EMBL" id="KL142380">
    <property type="protein sequence ID" value="KDR75485.1"/>
    <property type="molecule type" value="Genomic_DNA"/>
</dbReference>
<dbReference type="HOGENOM" id="CLU_047592_2_2_1"/>
<gene>
    <name evidence="2" type="ORF">GALMADRAFT_483801</name>
</gene>
<evidence type="ECO:0008006" key="4">
    <source>
        <dbReference type="Google" id="ProtNLM"/>
    </source>
</evidence>
<proteinExistence type="predicted"/>
<dbReference type="AlphaFoldDB" id="A0A067SX42"/>
<evidence type="ECO:0000313" key="3">
    <source>
        <dbReference type="Proteomes" id="UP000027222"/>
    </source>
</evidence>
<feature type="region of interest" description="Disordered" evidence="1">
    <location>
        <begin position="1"/>
        <end position="32"/>
    </location>
</feature>
<dbReference type="OrthoDB" id="3193844at2759"/>
<protein>
    <recommendedName>
        <fullName evidence="4">BTB domain-containing protein</fullName>
    </recommendedName>
</protein>
<dbReference type="Proteomes" id="UP000027222">
    <property type="component" value="Unassembled WGS sequence"/>
</dbReference>
<name>A0A067SX42_GALM3</name>
<organism evidence="2 3">
    <name type="scientific">Galerina marginata (strain CBS 339.88)</name>
    <dbReference type="NCBI Taxonomy" id="685588"/>
    <lineage>
        <taxon>Eukaryota</taxon>
        <taxon>Fungi</taxon>
        <taxon>Dikarya</taxon>
        <taxon>Basidiomycota</taxon>
        <taxon>Agaricomycotina</taxon>
        <taxon>Agaricomycetes</taxon>
        <taxon>Agaricomycetidae</taxon>
        <taxon>Agaricales</taxon>
        <taxon>Agaricineae</taxon>
        <taxon>Strophariaceae</taxon>
        <taxon>Galerina</taxon>
    </lineage>
</organism>
<evidence type="ECO:0000256" key="1">
    <source>
        <dbReference type="SAM" id="MobiDB-lite"/>
    </source>
</evidence>
<feature type="compositionally biased region" description="Polar residues" evidence="1">
    <location>
        <begin position="1"/>
        <end position="20"/>
    </location>
</feature>
<evidence type="ECO:0000313" key="2">
    <source>
        <dbReference type="EMBL" id="KDR75485.1"/>
    </source>
</evidence>
<feature type="compositionally biased region" description="Polar residues" evidence="1">
    <location>
        <begin position="247"/>
        <end position="258"/>
    </location>
</feature>
<dbReference type="STRING" id="685588.A0A067SX42"/>
<sequence length="280" mass="31480">MSSHSDTPTVQSDLVLSRPSSPMPVSDTGALPPPTVEDKLFQVLKNGFDVPGTIFEAMFSLPSRETRSSLLEGNSLENPIYLPGIQKDHFRVFLRALFPFTSISPIVSYEDWVGVLHLATMWEFNEIRTKAITALSSLLIQQDVLEKISLGRRYRVSAWIQDGYVQLVQKKPLVLEELRMPPSVALDWETIARICHIRENFIITTFGGAWCDQCGTSQGNTICRCYCLPKIEKMFQIELGAMKEMDNNSSPPLPSESQTEIRQEGARRARRPGGRGGSRY</sequence>
<keyword evidence="3" id="KW-1185">Reference proteome</keyword>
<feature type="region of interest" description="Disordered" evidence="1">
    <location>
        <begin position="246"/>
        <end position="280"/>
    </location>
</feature>
<reference evidence="3" key="1">
    <citation type="journal article" date="2014" name="Proc. Natl. Acad. Sci. U.S.A.">
        <title>Extensive sampling of basidiomycete genomes demonstrates inadequacy of the white-rot/brown-rot paradigm for wood decay fungi.</title>
        <authorList>
            <person name="Riley R."/>
            <person name="Salamov A.A."/>
            <person name="Brown D.W."/>
            <person name="Nagy L.G."/>
            <person name="Floudas D."/>
            <person name="Held B.W."/>
            <person name="Levasseur A."/>
            <person name="Lombard V."/>
            <person name="Morin E."/>
            <person name="Otillar R."/>
            <person name="Lindquist E.A."/>
            <person name="Sun H."/>
            <person name="LaButti K.M."/>
            <person name="Schmutz J."/>
            <person name="Jabbour D."/>
            <person name="Luo H."/>
            <person name="Baker S.E."/>
            <person name="Pisabarro A.G."/>
            <person name="Walton J.D."/>
            <person name="Blanchette R.A."/>
            <person name="Henrissat B."/>
            <person name="Martin F."/>
            <person name="Cullen D."/>
            <person name="Hibbett D.S."/>
            <person name="Grigoriev I.V."/>
        </authorList>
    </citation>
    <scope>NUCLEOTIDE SEQUENCE [LARGE SCALE GENOMIC DNA]</scope>
    <source>
        <strain evidence="3">CBS 339.88</strain>
    </source>
</reference>
<accession>A0A067SX42</accession>